<dbReference type="NCBIfam" id="TIGR00654">
    <property type="entry name" value="PhzF_family"/>
    <property type="match status" value="1"/>
</dbReference>
<dbReference type="PIRSF" id="PIRSF016184">
    <property type="entry name" value="PhzC_PhzF"/>
    <property type="match status" value="1"/>
</dbReference>
<dbReference type="AlphaFoldDB" id="A0A2U2RJP7"/>
<dbReference type="EMBL" id="QFKX01000003">
    <property type="protein sequence ID" value="PWH06088.1"/>
    <property type="molecule type" value="Genomic_DNA"/>
</dbReference>
<dbReference type="Gene3D" id="3.10.310.10">
    <property type="entry name" value="Diaminopimelate Epimerase, Chain A, domain 1"/>
    <property type="match status" value="2"/>
</dbReference>
<organism evidence="2 3">
    <name type="scientific">Brachybacterium endophyticum</name>
    <dbReference type="NCBI Taxonomy" id="2182385"/>
    <lineage>
        <taxon>Bacteria</taxon>
        <taxon>Bacillati</taxon>
        <taxon>Actinomycetota</taxon>
        <taxon>Actinomycetes</taxon>
        <taxon>Micrococcales</taxon>
        <taxon>Dermabacteraceae</taxon>
        <taxon>Brachybacterium</taxon>
    </lineage>
</organism>
<name>A0A2U2RJP7_9MICO</name>
<dbReference type="PANTHER" id="PTHR13774:SF32">
    <property type="entry name" value="ANTISENSE-ENHANCING SEQUENCE 1"/>
    <property type="match status" value="1"/>
</dbReference>
<evidence type="ECO:0000313" key="2">
    <source>
        <dbReference type="EMBL" id="PWH06088.1"/>
    </source>
</evidence>
<dbReference type="GO" id="GO:0005737">
    <property type="term" value="C:cytoplasm"/>
    <property type="evidence" value="ECO:0007669"/>
    <property type="project" value="TreeGrafter"/>
</dbReference>
<evidence type="ECO:0000256" key="1">
    <source>
        <dbReference type="PIRSR" id="PIRSR016184-1"/>
    </source>
</evidence>
<dbReference type="Proteomes" id="UP000245590">
    <property type="component" value="Unassembled WGS sequence"/>
</dbReference>
<accession>A0A2U2RJP7</accession>
<protein>
    <submittedName>
        <fullName evidence="2">Phenazine biosynthesis protein PhzF</fullName>
    </submittedName>
</protein>
<comment type="caution">
    <text evidence="2">The sequence shown here is derived from an EMBL/GenBank/DDBJ whole genome shotgun (WGS) entry which is preliminary data.</text>
</comment>
<dbReference type="RefSeq" id="WP_109275835.1">
    <property type="nucleotide sequence ID" value="NZ_QFKX01000003.1"/>
</dbReference>
<gene>
    <name evidence="2" type="ORF">DEO23_09765</name>
</gene>
<dbReference type="Pfam" id="PF02567">
    <property type="entry name" value="PhzC-PhzF"/>
    <property type="match status" value="1"/>
</dbReference>
<dbReference type="GO" id="GO:0016853">
    <property type="term" value="F:isomerase activity"/>
    <property type="evidence" value="ECO:0007669"/>
    <property type="project" value="TreeGrafter"/>
</dbReference>
<keyword evidence="3" id="KW-1185">Reference proteome</keyword>
<dbReference type="OrthoDB" id="9788221at2"/>
<feature type="active site" evidence="1">
    <location>
        <position position="55"/>
    </location>
</feature>
<dbReference type="SUPFAM" id="SSF54506">
    <property type="entry name" value="Diaminopimelate epimerase-like"/>
    <property type="match status" value="1"/>
</dbReference>
<reference evidence="2 3" key="1">
    <citation type="submission" date="2018-05" db="EMBL/GenBank/DDBJ databases">
        <title>Brachybacterium sp. M1HQ-2T, whole genome shotgun sequence.</title>
        <authorList>
            <person name="Tuo L."/>
        </authorList>
    </citation>
    <scope>NUCLEOTIDE SEQUENCE [LARGE SCALE GENOMIC DNA]</scope>
    <source>
        <strain evidence="2 3">M1HQ-2</strain>
    </source>
</reference>
<dbReference type="InterPro" id="IPR003719">
    <property type="entry name" value="Phenazine_PhzF-like"/>
</dbReference>
<sequence>MTSSDAAVPTARRFLQVDVFGSGPFRGNPLAVVVDADGLTDEQMQRIASWTNLSETTFLLSPTRPEADYRVRIFTPSSELDFAGHPTLGSAFAWLRSQADGASARTLVQECPAGLVEVRAGGDGLAFAAPPLVRSGPLEADHVDAAARALGIEPDQVLDHAWVDNGAGWCVLELASAQDVLALEPDLAAIPGRKIGALGVVGSTDDGSQPAYEVRGFVAPDPTAGTAGYEDPVTGSLNAGIAQWMIERGRLSPPWTARQGTRVGRDGLVLIDSAVDAEGQEALWIGGTVRIGITGEVLV</sequence>
<proteinExistence type="predicted"/>
<evidence type="ECO:0000313" key="3">
    <source>
        <dbReference type="Proteomes" id="UP000245590"/>
    </source>
</evidence>
<dbReference type="PANTHER" id="PTHR13774">
    <property type="entry name" value="PHENAZINE BIOSYNTHESIS PROTEIN"/>
    <property type="match status" value="1"/>
</dbReference>